<sequence length="147" mass="15490">MRQLADIAAGLVATLAALTALAGAWAWWRGSIERVFWIAWRTTQLATTTLAAAALVVFVAGYKPASGLFWLYMLLPIAVSIIAEQLRVASADSVLSSRGLDDAQAVGELPAAEQQMIVSTIAHRELAVAATASLVIAFLALRVIATA</sequence>
<feature type="transmembrane region" description="Helical" evidence="1">
    <location>
        <begin position="38"/>
        <end position="62"/>
    </location>
</feature>
<feature type="transmembrane region" description="Helical" evidence="1">
    <location>
        <begin position="126"/>
        <end position="145"/>
    </location>
</feature>
<gene>
    <name evidence="2" type="ORF">UFOPK3522_00498</name>
</gene>
<keyword evidence="1" id="KW-0472">Membrane</keyword>
<reference evidence="2" key="1">
    <citation type="submission" date="2020-05" db="EMBL/GenBank/DDBJ databases">
        <authorList>
            <person name="Chiriac C."/>
            <person name="Salcher M."/>
            <person name="Ghai R."/>
            <person name="Kavagutti S V."/>
        </authorList>
    </citation>
    <scope>NUCLEOTIDE SEQUENCE</scope>
</reference>
<dbReference type="AlphaFoldDB" id="A0A6J5ZBF5"/>
<protein>
    <submittedName>
        <fullName evidence="2">Unannotated protein</fullName>
    </submittedName>
</protein>
<accession>A0A6J5ZBF5</accession>
<feature type="transmembrane region" description="Helical" evidence="1">
    <location>
        <begin position="69"/>
        <end position="88"/>
    </location>
</feature>
<keyword evidence="1" id="KW-1133">Transmembrane helix</keyword>
<dbReference type="EMBL" id="CAESAO010000028">
    <property type="protein sequence ID" value="CAB4339954.1"/>
    <property type="molecule type" value="Genomic_DNA"/>
</dbReference>
<keyword evidence="1" id="KW-0812">Transmembrane</keyword>
<evidence type="ECO:0000256" key="1">
    <source>
        <dbReference type="SAM" id="Phobius"/>
    </source>
</evidence>
<evidence type="ECO:0000313" key="2">
    <source>
        <dbReference type="EMBL" id="CAB4339954.1"/>
    </source>
</evidence>
<name>A0A6J5ZBF5_9ZZZZ</name>
<organism evidence="2">
    <name type="scientific">freshwater metagenome</name>
    <dbReference type="NCBI Taxonomy" id="449393"/>
    <lineage>
        <taxon>unclassified sequences</taxon>
        <taxon>metagenomes</taxon>
        <taxon>ecological metagenomes</taxon>
    </lineage>
</organism>
<proteinExistence type="predicted"/>